<sequence length="89" mass="10412">MNYLFVGIVIVGVMEYLFIGVGVNAFVAGAVVAFQIVDNFFTYIVGVWSCILGVLKYLLLWYHHYWGHEYLRHWCRRNWWCFVGLIASS</sequence>
<organism evidence="2 3">
    <name type="scientific">Gigaspora margarita</name>
    <dbReference type="NCBI Taxonomy" id="4874"/>
    <lineage>
        <taxon>Eukaryota</taxon>
        <taxon>Fungi</taxon>
        <taxon>Fungi incertae sedis</taxon>
        <taxon>Mucoromycota</taxon>
        <taxon>Glomeromycotina</taxon>
        <taxon>Glomeromycetes</taxon>
        <taxon>Diversisporales</taxon>
        <taxon>Gigasporaceae</taxon>
        <taxon>Gigaspora</taxon>
    </lineage>
</organism>
<name>A0A8H3WZ89_GIGMA</name>
<gene>
    <name evidence="2" type="ORF">F8M41_011571</name>
</gene>
<evidence type="ECO:0000313" key="3">
    <source>
        <dbReference type="Proteomes" id="UP000439903"/>
    </source>
</evidence>
<dbReference type="EMBL" id="WTPW01002370">
    <property type="protein sequence ID" value="KAF0384654.1"/>
    <property type="molecule type" value="Genomic_DNA"/>
</dbReference>
<keyword evidence="1" id="KW-0812">Transmembrane</keyword>
<keyword evidence="1" id="KW-1133">Transmembrane helix</keyword>
<evidence type="ECO:0000256" key="1">
    <source>
        <dbReference type="SAM" id="Phobius"/>
    </source>
</evidence>
<keyword evidence="3" id="KW-1185">Reference proteome</keyword>
<protein>
    <submittedName>
        <fullName evidence="2">Uncharacterized protein</fullName>
    </submittedName>
</protein>
<feature type="transmembrane region" description="Helical" evidence="1">
    <location>
        <begin position="40"/>
        <end position="62"/>
    </location>
</feature>
<feature type="transmembrane region" description="Helical" evidence="1">
    <location>
        <begin position="7"/>
        <end position="34"/>
    </location>
</feature>
<proteinExistence type="predicted"/>
<dbReference type="AlphaFoldDB" id="A0A8H3WZ89"/>
<reference evidence="2 3" key="1">
    <citation type="journal article" date="2019" name="Environ. Microbiol.">
        <title>At the nexus of three kingdoms: the genome of the mycorrhizal fungus Gigaspora margarita provides insights into plant, endobacterial and fungal interactions.</title>
        <authorList>
            <person name="Venice F."/>
            <person name="Ghignone S."/>
            <person name="Salvioli di Fossalunga A."/>
            <person name="Amselem J."/>
            <person name="Novero M."/>
            <person name="Xianan X."/>
            <person name="Sedzielewska Toro K."/>
            <person name="Morin E."/>
            <person name="Lipzen A."/>
            <person name="Grigoriev I.V."/>
            <person name="Henrissat B."/>
            <person name="Martin F.M."/>
            <person name="Bonfante P."/>
        </authorList>
    </citation>
    <scope>NUCLEOTIDE SEQUENCE [LARGE SCALE GENOMIC DNA]</scope>
    <source>
        <strain evidence="2 3">BEG34</strain>
    </source>
</reference>
<keyword evidence="1" id="KW-0472">Membrane</keyword>
<dbReference type="Proteomes" id="UP000439903">
    <property type="component" value="Unassembled WGS sequence"/>
</dbReference>
<comment type="caution">
    <text evidence="2">The sequence shown here is derived from an EMBL/GenBank/DDBJ whole genome shotgun (WGS) entry which is preliminary data.</text>
</comment>
<accession>A0A8H3WZ89</accession>
<evidence type="ECO:0000313" key="2">
    <source>
        <dbReference type="EMBL" id="KAF0384654.1"/>
    </source>
</evidence>